<feature type="active site" description="Nucleophile" evidence="4">
    <location>
        <position position="321"/>
    </location>
</feature>
<feature type="chain" id="PRO_5020797401" evidence="6">
    <location>
        <begin position="28"/>
        <end position="533"/>
    </location>
</feature>
<evidence type="ECO:0000259" key="7">
    <source>
        <dbReference type="PROSITE" id="PS51764"/>
    </source>
</evidence>
<sequence length="533" mass="56073">MQNKVLAGAALLATAAAALSPLEPASGIYFGAWVDNSKNDTPSAFNTRLGSNGSIFQVAENLPLSKSGPAVYDTVRNTNTDAILYLTVYPNKDNVTDANGFTVFDELTDAVVADFATRMNNLVSSGNRILLRWAPEFNGNWNPWSQRPVHYVATWRKIYTAVKATPGGDKIAFVWGPNVAYNYPFGGLGTAPFNIPAGLTSATFTDDMKTRANARNLTEFEAVDTNGDGTLDGADDAYAPYWPGAEFVDWVGASQYYYGPSDQGPPFLLYPSYQHSTNIIPGSDAFVQQLTDSPAAHPADLSVDLYTGYAVNYSKPFIITETGASYHEWMSAYTTLNNTDVPAAPIAPSHNLNSKLEIKQAWWRQYITNQAFLEAHPMIKAICLFEYQKDEEATYRDFQVLNDTASADNSTDTAAVYNAFKADFEAVKSLYIFANATAPVAGVPAATGAGNPASTGAAAPAATGGAAPAAPAATGAAGPATTGAASPAANSTTSSAGSTAAANSGKTSAAQTARVSALAFTAIGFVAMIAALM</sequence>
<dbReference type="InterPro" id="IPR017853">
    <property type="entry name" value="GH"/>
</dbReference>
<dbReference type="AlphaFoldDB" id="A0A4P9W4V3"/>
<evidence type="ECO:0000256" key="1">
    <source>
        <dbReference type="ARBA" id="ARBA00007754"/>
    </source>
</evidence>
<dbReference type="SUPFAM" id="SSF51445">
    <property type="entry name" value="(Trans)glycosidases"/>
    <property type="match status" value="1"/>
</dbReference>
<name>A0A4P9W4V3_9FUNG</name>
<evidence type="ECO:0000256" key="3">
    <source>
        <dbReference type="ARBA" id="ARBA00023295"/>
    </source>
</evidence>
<proteinExistence type="inferred from homology"/>
<feature type="domain" description="GH26" evidence="7">
    <location>
        <begin position="6"/>
        <end position="404"/>
    </location>
</feature>
<dbReference type="PROSITE" id="PS51764">
    <property type="entry name" value="GH26"/>
    <property type="match status" value="1"/>
</dbReference>
<dbReference type="EMBL" id="KZ997455">
    <property type="protein sequence ID" value="RKO87391.1"/>
    <property type="molecule type" value="Genomic_DNA"/>
</dbReference>
<evidence type="ECO:0000256" key="2">
    <source>
        <dbReference type="ARBA" id="ARBA00022801"/>
    </source>
</evidence>
<keyword evidence="2 4" id="KW-0378">Hydrolase</keyword>
<evidence type="ECO:0000313" key="9">
    <source>
        <dbReference type="Proteomes" id="UP000269721"/>
    </source>
</evidence>
<dbReference type="Proteomes" id="UP000269721">
    <property type="component" value="Unassembled WGS sequence"/>
</dbReference>
<accession>A0A4P9W4V3</accession>
<evidence type="ECO:0000313" key="8">
    <source>
        <dbReference type="EMBL" id="RKO87391.1"/>
    </source>
</evidence>
<dbReference type="InterPro" id="IPR000805">
    <property type="entry name" value="Glyco_hydro_26"/>
</dbReference>
<gene>
    <name evidence="8" type="ORF">BDK51DRAFT_32253</name>
</gene>
<evidence type="ECO:0000256" key="4">
    <source>
        <dbReference type="PROSITE-ProRule" id="PRU01100"/>
    </source>
</evidence>
<dbReference type="PANTHER" id="PTHR40079">
    <property type="entry name" value="MANNAN ENDO-1,4-BETA-MANNOSIDASE E-RELATED"/>
    <property type="match status" value="1"/>
</dbReference>
<comment type="similarity">
    <text evidence="1 4">Belongs to the glycosyl hydrolase 26 family.</text>
</comment>
<dbReference type="PANTHER" id="PTHR40079:SF4">
    <property type="entry name" value="GH26 DOMAIN-CONTAINING PROTEIN-RELATED"/>
    <property type="match status" value="1"/>
</dbReference>
<dbReference type="OrthoDB" id="428177at2759"/>
<evidence type="ECO:0000256" key="5">
    <source>
        <dbReference type="SAM" id="MobiDB-lite"/>
    </source>
</evidence>
<dbReference type="GO" id="GO:0006080">
    <property type="term" value="P:substituted mannan metabolic process"/>
    <property type="evidence" value="ECO:0007669"/>
    <property type="project" value="InterPro"/>
</dbReference>
<dbReference type="InterPro" id="IPR022790">
    <property type="entry name" value="GH26_dom"/>
</dbReference>
<dbReference type="Gene3D" id="3.20.20.80">
    <property type="entry name" value="Glycosidases"/>
    <property type="match status" value="1"/>
</dbReference>
<keyword evidence="9" id="KW-1185">Reference proteome</keyword>
<organism evidence="8 9">
    <name type="scientific">Blyttiomyces helicus</name>
    <dbReference type="NCBI Taxonomy" id="388810"/>
    <lineage>
        <taxon>Eukaryota</taxon>
        <taxon>Fungi</taxon>
        <taxon>Fungi incertae sedis</taxon>
        <taxon>Chytridiomycota</taxon>
        <taxon>Chytridiomycota incertae sedis</taxon>
        <taxon>Chytridiomycetes</taxon>
        <taxon>Chytridiomycetes incertae sedis</taxon>
        <taxon>Blyttiomyces</taxon>
    </lineage>
</organism>
<feature type="active site" description="Proton donor" evidence="4">
    <location>
        <position position="136"/>
    </location>
</feature>
<evidence type="ECO:0000256" key="6">
    <source>
        <dbReference type="SAM" id="SignalP"/>
    </source>
</evidence>
<keyword evidence="6" id="KW-0732">Signal</keyword>
<dbReference type="GO" id="GO:0016985">
    <property type="term" value="F:mannan endo-1,4-beta-mannosidase activity"/>
    <property type="evidence" value="ECO:0007669"/>
    <property type="project" value="InterPro"/>
</dbReference>
<feature type="region of interest" description="Disordered" evidence="5">
    <location>
        <begin position="470"/>
        <end position="502"/>
    </location>
</feature>
<keyword evidence="3 4" id="KW-0326">Glycosidase</keyword>
<protein>
    <submittedName>
        <fullName evidence="8">Glycoside hydrolase superfamily</fullName>
    </submittedName>
</protein>
<reference evidence="9" key="1">
    <citation type="journal article" date="2018" name="Nat. Microbiol.">
        <title>Leveraging single-cell genomics to expand the fungal tree of life.</title>
        <authorList>
            <person name="Ahrendt S.R."/>
            <person name="Quandt C.A."/>
            <person name="Ciobanu D."/>
            <person name="Clum A."/>
            <person name="Salamov A."/>
            <person name="Andreopoulos B."/>
            <person name="Cheng J.F."/>
            <person name="Woyke T."/>
            <person name="Pelin A."/>
            <person name="Henrissat B."/>
            <person name="Reynolds N.K."/>
            <person name="Benny G.L."/>
            <person name="Smith M.E."/>
            <person name="James T.Y."/>
            <person name="Grigoriev I.V."/>
        </authorList>
    </citation>
    <scope>NUCLEOTIDE SEQUENCE [LARGE SCALE GENOMIC DNA]</scope>
</reference>
<feature type="signal peptide" evidence="6">
    <location>
        <begin position="1"/>
        <end position="27"/>
    </location>
</feature>